<accession>A0A8T2WPN5</accession>
<dbReference type="CDD" id="cd00293">
    <property type="entry name" value="USP-like"/>
    <property type="match status" value="1"/>
</dbReference>
<dbReference type="PANTHER" id="PTHR47987:SF3">
    <property type="entry name" value="OS08G0249100 PROTEIN"/>
    <property type="match status" value="1"/>
</dbReference>
<proteinExistence type="predicted"/>
<feature type="domain" description="Protein kinase" evidence="2">
    <location>
        <begin position="157"/>
        <end position="440"/>
    </location>
</feature>
<evidence type="ECO:0000313" key="4">
    <source>
        <dbReference type="Proteomes" id="UP000807159"/>
    </source>
</evidence>
<reference evidence="3" key="1">
    <citation type="journal article" date="2021" name="J. Hered.">
        <title>Genome Assembly of Salicaceae Populus deltoides (Eastern Cottonwood) I-69 Based on Nanopore Sequencing and Hi-C Technologies.</title>
        <authorList>
            <person name="Bai S."/>
            <person name="Wu H."/>
            <person name="Zhang J."/>
            <person name="Pan Z."/>
            <person name="Zhao W."/>
            <person name="Li Z."/>
            <person name="Tong C."/>
        </authorList>
    </citation>
    <scope>NUCLEOTIDE SEQUENCE</scope>
    <source>
        <tissue evidence="3">Leaf</tissue>
    </source>
</reference>
<dbReference type="InterPro" id="IPR001245">
    <property type="entry name" value="Ser-Thr/Tyr_kinase_cat_dom"/>
</dbReference>
<dbReference type="InterPro" id="IPR011009">
    <property type="entry name" value="Kinase-like_dom_sf"/>
</dbReference>
<dbReference type="PANTHER" id="PTHR47987">
    <property type="entry name" value="OS08G0249100 PROTEIN"/>
    <property type="match status" value="1"/>
</dbReference>
<feature type="compositionally biased region" description="Basic and acidic residues" evidence="1">
    <location>
        <begin position="147"/>
        <end position="156"/>
    </location>
</feature>
<dbReference type="PROSITE" id="PS00108">
    <property type="entry name" value="PROTEIN_KINASE_ST"/>
    <property type="match status" value="1"/>
</dbReference>
<dbReference type="InterPro" id="IPR014729">
    <property type="entry name" value="Rossmann-like_a/b/a_fold"/>
</dbReference>
<dbReference type="AlphaFoldDB" id="A0A8T2WPN5"/>
<dbReference type="InterPro" id="IPR046958">
    <property type="entry name" value="RBK1/2/STUNTED"/>
</dbReference>
<comment type="caution">
    <text evidence="3">The sequence shown here is derived from an EMBL/GenBank/DDBJ whole genome shotgun (WGS) entry which is preliminary data.</text>
</comment>
<dbReference type="InterPro" id="IPR000719">
    <property type="entry name" value="Prot_kinase_dom"/>
</dbReference>
<dbReference type="InterPro" id="IPR008271">
    <property type="entry name" value="Ser/Thr_kinase_AS"/>
</dbReference>
<name>A0A8T2WPN5_POPDE</name>
<evidence type="ECO:0000259" key="2">
    <source>
        <dbReference type="PROSITE" id="PS50011"/>
    </source>
</evidence>
<feature type="compositionally biased region" description="Basic and acidic residues" evidence="1">
    <location>
        <begin position="180"/>
        <end position="190"/>
    </location>
</feature>
<dbReference type="Gene3D" id="3.40.50.620">
    <property type="entry name" value="HUPs"/>
    <property type="match status" value="1"/>
</dbReference>
<dbReference type="Gene3D" id="1.10.510.10">
    <property type="entry name" value="Transferase(Phosphotransferase) domain 1"/>
    <property type="match status" value="2"/>
</dbReference>
<dbReference type="Proteomes" id="UP000807159">
    <property type="component" value="Chromosome 18"/>
</dbReference>
<dbReference type="EMBL" id="JACEGQ020000018">
    <property type="protein sequence ID" value="KAH8481971.1"/>
    <property type="molecule type" value="Genomic_DNA"/>
</dbReference>
<sequence length="440" mass="49238">MIPPAPSKILIGISSDLDDSNELLSWAIRVLAQPNDTIVAIYVLVGEESKKKQSQIRQAKAHVISVLGEFARTCQSKQIGLEAKVGFSSSIARGLIEEAKSISADFLLLRRLRNQSNRTWHRVIRFCFEHASETCTVLSLGKCVRRPDSATTRETHQPSSKWLSKNDDGKTRSGRTSSSVEKHINSETKRLNSSPRTVLYEIETESHSTEDDIFSFGGSSTTESPPLATNFNGQSKIKKQTSTCKLISSIFASPMRKINRSVSNKQKQQSLLKCFTYEEIANATNNFHPGKTGESLQWPVRHKIALGVARGLHYLHKCCKHRIIHRDIKASNVLLGPDYEPQAKPLMESGNIMELADPELKGKFDPDQMHRVVLTASYCVRQSSPWRPSMSEVLELLTGGHDSEVARSWRIPKFTSDELDDYSVTFGYDVAVDIASEDYL</sequence>
<dbReference type="Pfam" id="PF07714">
    <property type="entry name" value="PK_Tyr_Ser-Thr"/>
    <property type="match status" value="1"/>
</dbReference>
<feature type="region of interest" description="Disordered" evidence="1">
    <location>
        <begin position="147"/>
        <end position="191"/>
    </location>
</feature>
<dbReference type="GO" id="GO:0004672">
    <property type="term" value="F:protein kinase activity"/>
    <property type="evidence" value="ECO:0007669"/>
    <property type="project" value="InterPro"/>
</dbReference>
<dbReference type="PROSITE" id="PS50011">
    <property type="entry name" value="PROTEIN_KINASE_DOM"/>
    <property type="match status" value="1"/>
</dbReference>
<keyword evidence="4" id="KW-1185">Reference proteome</keyword>
<organism evidence="3 4">
    <name type="scientific">Populus deltoides</name>
    <name type="common">Eastern poplar</name>
    <name type="synonym">Eastern cottonwood</name>
    <dbReference type="NCBI Taxonomy" id="3696"/>
    <lineage>
        <taxon>Eukaryota</taxon>
        <taxon>Viridiplantae</taxon>
        <taxon>Streptophyta</taxon>
        <taxon>Embryophyta</taxon>
        <taxon>Tracheophyta</taxon>
        <taxon>Spermatophyta</taxon>
        <taxon>Magnoliopsida</taxon>
        <taxon>eudicotyledons</taxon>
        <taxon>Gunneridae</taxon>
        <taxon>Pentapetalae</taxon>
        <taxon>rosids</taxon>
        <taxon>fabids</taxon>
        <taxon>Malpighiales</taxon>
        <taxon>Salicaceae</taxon>
        <taxon>Saliceae</taxon>
        <taxon>Populus</taxon>
    </lineage>
</organism>
<protein>
    <recommendedName>
        <fullName evidence="2">Protein kinase domain-containing protein</fullName>
    </recommendedName>
</protein>
<evidence type="ECO:0000313" key="3">
    <source>
        <dbReference type="EMBL" id="KAH8481971.1"/>
    </source>
</evidence>
<dbReference type="SUPFAM" id="SSF56112">
    <property type="entry name" value="Protein kinase-like (PK-like)"/>
    <property type="match status" value="1"/>
</dbReference>
<dbReference type="SUPFAM" id="SSF52402">
    <property type="entry name" value="Adenine nucleotide alpha hydrolases-like"/>
    <property type="match status" value="1"/>
</dbReference>
<dbReference type="GO" id="GO:0005524">
    <property type="term" value="F:ATP binding"/>
    <property type="evidence" value="ECO:0007669"/>
    <property type="project" value="InterPro"/>
</dbReference>
<evidence type="ECO:0000256" key="1">
    <source>
        <dbReference type="SAM" id="MobiDB-lite"/>
    </source>
</evidence>
<gene>
    <name evidence="3" type="ORF">H0E87_029432</name>
</gene>